<comment type="caution">
    <text evidence="1">The sequence shown here is derived from an EMBL/GenBank/DDBJ whole genome shotgun (WGS) entry which is preliminary data.</text>
</comment>
<reference evidence="1 2" key="2">
    <citation type="submission" date="2017-10" db="EMBL/GenBank/DDBJ databases">
        <title>Genome analyses suggest a sexual origin of heterokaryosis in a supposedly ancient asexual fungus.</title>
        <authorList>
            <person name="Corradi N."/>
            <person name="Sedzielewska K."/>
            <person name="Noel J."/>
            <person name="Charron P."/>
            <person name="Farinelli L."/>
            <person name="Marton T."/>
            <person name="Kruger M."/>
            <person name="Pelin A."/>
            <person name="Brachmann A."/>
            <person name="Corradi N."/>
        </authorList>
    </citation>
    <scope>NUCLEOTIDE SEQUENCE [LARGE SCALE GENOMIC DNA]</scope>
    <source>
        <strain evidence="1 2">A1</strain>
    </source>
</reference>
<gene>
    <name evidence="1" type="ORF">RhiirA1_523393</name>
</gene>
<dbReference type="VEuPathDB" id="FungiDB:RhiirA1_523393"/>
<dbReference type="EMBL" id="LLXH01000092">
    <property type="protein sequence ID" value="PKC73252.1"/>
    <property type="molecule type" value="Genomic_DNA"/>
</dbReference>
<dbReference type="AlphaFoldDB" id="A0A2I1E9B0"/>
<proteinExistence type="predicted"/>
<reference evidence="1 2" key="1">
    <citation type="submission" date="2017-10" db="EMBL/GenBank/DDBJ databases">
        <title>Extensive intraspecific genome diversity in a model arbuscular mycorrhizal fungus.</title>
        <authorList>
            <person name="Chen E.C.H."/>
            <person name="Morin E."/>
            <person name="Baudet D."/>
            <person name="Noel J."/>
            <person name="Ndikumana S."/>
            <person name="Charron P."/>
            <person name="St-Onge C."/>
            <person name="Giorgi J."/>
            <person name="Grigoriev I.V."/>
            <person name="Roux C."/>
            <person name="Martin F.M."/>
            <person name="Corradi N."/>
        </authorList>
    </citation>
    <scope>NUCLEOTIDE SEQUENCE [LARGE SCALE GENOMIC DNA]</scope>
    <source>
        <strain evidence="1 2">A1</strain>
    </source>
</reference>
<organism evidence="1 2">
    <name type="scientific">Rhizophagus irregularis</name>
    <dbReference type="NCBI Taxonomy" id="588596"/>
    <lineage>
        <taxon>Eukaryota</taxon>
        <taxon>Fungi</taxon>
        <taxon>Fungi incertae sedis</taxon>
        <taxon>Mucoromycota</taxon>
        <taxon>Glomeromycotina</taxon>
        <taxon>Glomeromycetes</taxon>
        <taxon>Glomerales</taxon>
        <taxon>Glomeraceae</taxon>
        <taxon>Rhizophagus</taxon>
    </lineage>
</organism>
<dbReference type="OrthoDB" id="2392021at2759"/>
<sequence length="331" mass="38449">MPLVNTRISINCNIIELTSVGIHLHYRLKIDDTEATQVPSTGFTILMQNTRKFQLHLPTFPQPEKEPVDIEEYLPTDPISMVISGSPSSKNILTRLLTLASFAVSTAEIAFYRLFEVIMVLVFGRSNSRVRSAQWLRLQFWPKNPNRLSSLQFTGLLPLKFMVQTRQLRASHPDIHYASALFRYEKEFSVKFRKITNLVFLDDKHRWISCCCSRKRKEGRRLQSVGLMRAEMDDESEKLISKCGTMNEILKIAMENPTLGEDFIDSLQSPICLEWRNSEKQFNLWTIALPIAEHIKQRKCGESTCTIYRPSRCLPEDFEQLYRLPDPSTWR</sequence>
<accession>A0A2I1E9B0</accession>
<protein>
    <submittedName>
        <fullName evidence="1">Uncharacterized protein</fullName>
    </submittedName>
</protein>
<evidence type="ECO:0000313" key="1">
    <source>
        <dbReference type="EMBL" id="PKC73252.1"/>
    </source>
</evidence>
<name>A0A2I1E9B0_9GLOM</name>
<dbReference type="Proteomes" id="UP000232688">
    <property type="component" value="Unassembled WGS sequence"/>
</dbReference>
<evidence type="ECO:0000313" key="2">
    <source>
        <dbReference type="Proteomes" id="UP000232688"/>
    </source>
</evidence>